<comment type="caution">
    <text evidence="1">The sequence shown here is derived from an EMBL/GenBank/DDBJ whole genome shotgun (WGS) entry which is preliminary data.</text>
</comment>
<sequence>MFSGTIETDGPATVGYEFGPIDSSTVGRTKTFTAAGRKFVSRVRIVRGKPGEPVDGAMTLTAWAPGGPPVSATASYSLTCG</sequence>
<organism evidence="1 2">
    <name type="scientific">Paractinoplanes rishiriensis</name>
    <dbReference type="NCBI Taxonomy" id="1050105"/>
    <lineage>
        <taxon>Bacteria</taxon>
        <taxon>Bacillati</taxon>
        <taxon>Actinomycetota</taxon>
        <taxon>Actinomycetes</taxon>
        <taxon>Micromonosporales</taxon>
        <taxon>Micromonosporaceae</taxon>
        <taxon>Paractinoplanes</taxon>
    </lineage>
</organism>
<proteinExistence type="predicted"/>
<dbReference type="AlphaFoldDB" id="A0A919MY67"/>
<gene>
    <name evidence="1" type="ORF">Ari01nite_72680</name>
</gene>
<protein>
    <submittedName>
        <fullName evidence="1">Uncharacterized protein</fullName>
    </submittedName>
</protein>
<dbReference type="Proteomes" id="UP000636960">
    <property type="component" value="Unassembled WGS sequence"/>
</dbReference>
<dbReference type="EMBL" id="BOMV01000077">
    <property type="protein sequence ID" value="GIE99803.1"/>
    <property type="molecule type" value="Genomic_DNA"/>
</dbReference>
<keyword evidence="2" id="KW-1185">Reference proteome</keyword>
<reference evidence="1" key="1">
    <citation type="submission" date="2021-01" db="EMBL/GenBank/DDBJ databases">
        <title>Whole genome shotgun sequence of Actinoplanes rishiriensis NBRC 108556.</title>
        <authorList>
            <person name="Komaki H."/>
            <person name="Tamura T."/>
        </authorList>
    </citation>
    <scope>NUCLEOTIDE SEQUENCE</scope>
    <source>
        <strain evidence="1">NBRC 108556</strain>
    </source>
</reference>
<name>A0A919MY67_9ACTN</name>
<accession>A0A919MY67</accession>
<evidence type="ECO:0000313" key="1">
    <source>
        <dbReference type="EMBL" id="GIE99803.1"/>
    </source>
</evidence>
<evidence type="ECO:0000313" key="2">
    <source>
        <dbReference type="Proteomes" id="UP000636960"/>
    </source>
</evidence>